<dbReference type="InterPro" id="IPR010619">
    <property type="entry name" value="ThrE-like_N"/>
</dbReference>
<dbReference type="Pfam" id="PF06738">
    <property type="entry name" value="ThrE"/>
    <property type="match status" value="1"/>
</dbReference>
<evidence type="ECO:0000256" key="1">
    <source>
        <dbReference type="ARBA" id="ARBA00034125"/>
    </source>
</evidence>
<feature type="transmembrane region" description="Helical" evidence="3">
    <location>
        <begin position="512"/>
        <end position="538"/>
    </location>
</feature>
<dbReference type="PANTHER" id="PTHR31082:SF4">
    <property type="entry name" value="PHEROMONE-REGULATED MEMBRANE PROTEIN 10"/>
    <property type="match status" value="1"/>
</dbReference>
<feature type="transmembrane region" description="Helical" evidence="3">
    <location>
        <begin position="242"/>
        <end position="262"/>
    </location>
</feature>
<evidence type="ECO:0000256" key="3">
    <source>
        <dbReference type="SAM" id="Phobius"/>
    </source>
</evidence>
<evidence type="ECO:0000313" key="5">
    <source>
        <dbReference type="EMBL" id="CAD9816200.1"/>
    </source>
</evidence>
<feature type="compositionally biased region" description="Basic and acidic residues" evidence="2">
    <location>
        <begin position="563"/>
        <end position="582"/>
    </location>
</feature>
<sequence length="582" mass="65301">MASLYGSMTDPPVRDLESLPLPLALRPLLKRLIALPESDVSDDDILAIMLIVRMGDAMHKNAYATFLIKSFVDELRRKLNVHELDLELEVSATRWTYLQGTLMVYHRIAWDFDGYAMQSLSKIALGVLEDNITVNEAFHLINETEKETQFTSFEKHYRNLPGRIALIPVLASTGCTVYFGGTWVDFGFAILTGTTAGVIHYICCRKPELAGIQDLLVSISTAMISTMAMTLFPNAVCFPAQVLGTLFWFLYGISFMLSLYEMTQGLTMTGLTRFALAILNSFILAFGVVIGVWFAAYGGPNRFDLILQECSNLDYAVDPKWFGLLYPIVAIGALMQMKVSMKYWGIGLIVQLTAAGGQYLLNDVWKQPLFVSNFLPAFMATLMAHIMIQITNTLKCSELAIPNMAYLFKDYKKRQSIRVELPVRNLSKYKHYNKSKPSARINFQDSGWADTGLSTDGYVRNEKFQYQRSDLWFILIPALYLLVPGSSVWRIAFFSIVSSTNGGGDDEFSTQALLSGIFIIGIGQVIGVRLALSSLVVFQEFKRCFSSKKKDPVEESPPMSRSESFEIVKPETPPFKDEDPET</sequence>
<proteinExistence type="inferred from homology"/>
<dbReference type="InterPro" id="IPR051361">
    <property type="entry name" value="ThrE/Ser_Exporter"/>
</dbReference>
<keyword evidence="3" id="KW-0812">Transmembrane</keyword>
<evidence type="ECO:0000256" key="2">
    <source>
        <dbReference type="SAM" id="MobiDB-lite"/>
    </source>
</evidence>
<dbReference type="GO" id="GO:0022857">
    <property type="term" value="F:transmembrane transporter activity"/>
    <property type="evidence" value="ECO:0007669"/>
    <property type="project" value="InterPro"/>
</dbReference>
<dbReference type="PANTHER" id="PTHR31082">
    <property type="entry name" value="PHEROMONE-REGULATED MEMBRANE PROTEIN 10"/>
    <property type="match status" value="1"/>
</dbReference>
<comment type="similarity">
    <text evidence="1">Belongs to the ThrE exporter (TC 2.A.79) family.</text>
</comment>
<reference evidence="5" key="1">
    <citation type="submission" date="2021-01" db="EMBL/GenBank/DDBJ databases">
        <authorList>
            <person name="Corre E."/>
            <person name="Pelletier E."/>
            <person name="Niang G."/>
            <person name="Scheremetjew M."/>
            <person name="Finn R."/>
            <person name="Kale V."/>
            <person name="Holt S."/>
            <person name="Cochrane G."/>
            <person name="Meng A."/>
            <person name="Brown T."/>
            <person name="Cohen L."/>
        </authorList>
    </citation>
    <scope>NUCLEOTIDE SEQUENCE</scope>
    <source>
        <strain evidence="5">CCMP2084</strain>
    </source>
</reference>
<feature type="transmembrane region" description="Helical" evidence="3">
    <location>
        <begin position="186"/>
        <end position="203"/>
    </location>
</feature>
<feature type="domain" description="Threonine/serine exporter-like N-terminal" evidence="4">
    <location>
        <begin position="51"/>
        <end position="292"/>
    </location>
</feature>
<feature type="transmembrane region" description="Helical" evidence="3">
    <location>
        <begin position="160"/>
        <end position="180"/>
    </location>
</feature>
<feature type="transmembrane region" description="Helical" evidence="3">
    <location>
        <begin position="215"/>
        <end position="236"/>
    </location>
</feature>
<keyword evidence="3" id="KW-0472">Membrane</keyword>
<feature type="transmembrane region" description="Helical" evidence="3">
    <location>
        <begin position="274"/>
        <end position="299"/>
    </location>
</feature>
<keyword evidence="3" id="KW-1133">Transmembrane helix</keyword>
<evidence type="ECO:0000259" key="4">
    <source>
        <dbReference type="Pfam" id="PF06738"/>
    </source>
</evidence>
<accession>A0A7S2XMH9</accession>
<feature type="transmembrane region" description="Helical" evidence="3">
    <location>
        <begin position="471"/>
        <end position="492"/>
    </location>
</feature>
<gene>
    <name evidence="5" type="ORF">ASEP1449_LOCUS8032</name>
</gene>
<name>A0A7S2XMH9_9STRA</name>
<protein>
    <recommendedName>
        <fullName evidence="4">Threonine/serine exporter-like N-terminal domain-containing protein</fullName>
    </recommendedName>
</protein>
<feature type="transmembrane region" description="Helical" evidence="3">
    <location>
        <begin position="367"/>
        <end position="388"/>
    </location>
</feature>
<dbReference type="EMBL" id="HBHQ01012093">
    <property type="protein sequence ID" value="CAD9816200.1"/>
    <property type="molecule type" value="Transcribed_RNA"/>
</dbReference>
<dbReference type="AlphaFoldDB" id="A0A7S2XMH9"/>
<organism evidence="5">
    <name type="scientific">Attheya septentrionalis</name>
    <dbReference type="NCBI Taxonomy" id="420275"/>
    <lineage>
        <taxon>Eukaryota</taxon>
        <taxon>Sar</taxon>
        <taxon>Stramenopiles</taxon>
        <taxon>Ochrophyta</taxon>
        <taxon>Bacillariophyta</taxon>
        <taxon>Coscinodiscophyceae</taxon>
        <taxon>Chaetocerotophycidae</taxon>
        <taxon>Chaetocerotales</taxon>
        <taxon>Attheyaceae</taxon>
        <taxon>Attheya</taxon>
    </lineage>
</organism>
<feature type="region of interest" description="Disordered" evidence="2">
    <location>
        <begin position="546"/>
        <end position="582"/>
    </location>
</feature>